<dbReference type="Proteomes" id="UP000699462">
    <property type="component" value="Unassembled WGS sequence"/>
</dbReference>
<dbReference type="InterPro" id="IPR013270">
    <property type="entry name" value="CD47_Vset"/>
</dbReference>
<accession>A0A8T0D5D2</accession>
<gene>
    <name evidence="3" type="ORF">P879_10905</name>
</gene>
<comment type="caution">
    <text evidence="3">The sequence shown here is derived from an EMBL/GenBank/DDBJ whole genome shotgun (WGS) entry which is preliminary data.</text>
</comment>
<keyword evidence="1" id="KW-0732">Signal</keyword>
<reference evidence="3 4" key="1">
    <citation type="submission" date="2019-07" db="EMBL/GenBank/DDBJ databases">
        <title>Annotation for the trematode Paragonimus westermani.</title>
        <authorList>
            <person name="Choi Y.-J."/>
        </authorList>
    </citation>
    <scope>NUCLEOTIDE SEQUENCE [LARGE SCALE GENOMIC DNA]</scope>
    <source>
        <strain evidence="3">180907_Pwestermani</strain>
    </source>
</reference>
<dbReference type="EMBL" id="JTDF01017117">
    <property type="protein sequence ID" value="KAF8562782.1"/>
    <property type="molecule type" value="Genomic_DNA"/>
</dbReference>
<sequence>MMPIFLTKMSRSIFVSFILLFVNVLCAEHCKLSLTKTDEYARSYQKLPVEIILHCGVHNPKRCQMGNVRINWSLNGDLIRNKNAQFEMRIVVDRQSPTKTRYQCVVQNAVEAVSRVFTIRSNGRLVRSTDLYIYLPLLMEHQ</sequence>
<dbReference type="AlphaFoldDB" id="A0A8T0D5D2"/>
<evidence type="ECO:0000256" key="1">
    <source>
        <dbReference type="SAM" id="SignalP"/>
    </source>
</evidence>
<dbReference type="Pfam" id="PF08204">
    <property type="entry name" value="V-set_CD47"/>
    <property type="match status" value="1"/>
</dbReference>
<feature type="domain" description="CD47 immunoglobulin-like" evidence="2">
    <location>
        <begin position="30"/>
        <end position="117"/>
    </location>
</feature>
<evidence type="ECO:0000313" key="3">
    <source>
        <dbReference type="EMBL" id="KAF8562782.1"/>
    </source>
</evidence>
<proteinExistence type="predicted"/>
<evidence type="ECO:0000259" key="2">
    <source>
        <dbReference type="Pfam" id="PF08204"/>
    </source>
</evidence>
<name>A0A8T0D5D2_9TREM</name>
<feature type="signal peptide" evidence="1">
    <location>
        <begin position="1"/>
        <end position="27"/>
    </location>
</feature>
<organism evidence="3 4">
    <name type="scientific">Paragonimus westermani</name>
    <dbReference type="NCBI Taxonomy" id="34504"/>
    <lineage>
        <taxon>Eukaryota</taxon>
        <taxon>Metazoa</taxon>
        <taxon>Spiralia</taxon>
        <taxon>Lophotrochozoa</taxon>
        <taxon>Platyhelminthes</taxon>
        <taxon>Trematoda</taxon>
        <taxon>Digenea</taxon>
        <taxon>Plagiorchiida</taxon>
        <taxon>Troglotremata</taxon>
        <taxon>Troglotrematidae</taxon>
        <taxon>Paragonimus</taxon>
    </lineage>
</organism>
<keyword evidence="4" id="KW-1185">Reference proteome</keyword>
<feature type="chain" id="PRO_5035762471" description="CD47 immunoglobulin-like domain-containing protein" evidence="1">
    <location>
        <begin position="28"/>
        <end position="142"/>
    </location>
</feature>
<protein>
    <recommendedName>
        <fullName evidence="2">CD47 immunoglobulin-like domain-containing protein</fullName>
    </recommendedName>
</protein>
<evidence type="ECO:0000313" key="4">
    <source>
        <dbReference type="Proteomes" id="UP000699462"/>
    </source>
</evidence>